<proteinExistence type="predicted"/>
<evidence type="ECO:0000313" key="2">
    <source>
        <dbReference type="Proteomes" id="UP000318413"/>
    </source>
</evidence>
<evidence type="ECO:0000313" key="1">
    <source>
        <dbReference type="EMBL" id="TPG10794.1"/>
    </source>
</evidence>
<name>A0A502CDU6_9SPHN</name>
<keyword evidence="2" id="KW-1185">Reference proteome</keyword>
<protein>
    <submittedName>
        <fullName evidence="1">Uncharacterized protein</fullName>
    </submittedName>
</protein>
<organism evidence="1 2">
    <name type="scientific">Sphingomonas oligophenolica</name>
    <dbReference type="NCBI Taxonomy" id="301154"/>
    <lineage>
        <taxon>Bacteria</taxon>
        <taxon>Pseudomonadati</taxon>
        <taxon>Pseudomonadota</taxon>
        <taxon>Alphaproteobacteria</taxon>
        <taxon>Sphingomonadales</taxon>
        <taxon>Sphingomonadaceae</taxon>
        <taxon>Sphingomonas</taxon>
    </lineage>
</organism>
<sequence length="168" mass="17921">MGAGLGLVLPIGTAHAQNVRLGSKTLDELGTCKAITTDAARLACFDRVSERILAARASGDLLALDRQKVVENKRRAFGLGGQTDKPLGGGSVDREIAVTKVDTKVSGVSQFGYGRYRLALANDTVWETIDPVAFEPRTGADITIRRAPLGGFRAMIDGGRSILIKRVR</sequence>
<comment type="caution">
    <text evidence="1">The sequence shown here is derived from an EMBL/GenBank/DDBJ whole genome shotgun (WGS) entry which is preliminary data.</text>
</comment>
<accession>A0A502CDU6</accession>
<dbReference type="EMBL" id="RCZK01000010">
    <property type="protein sequence ID" value="TPG10794.1"/>
    <property type="molecule type" value="Genomic_DNA"/>
</dbReference>
<gene>
    <name evidence="1" type="ORF">EAH84_11955</name>
</gene>
<dbReference type="AlphaFoldDB" id="A0A502CDU6"/>
<dbReference type="Proteomes" id="UP000318413">
    <property type="component" value="Unassembled WGS sequence"/>
</dbReference>
<reference evidence="1 2" key="1">
    <citation type="journal article" date="2019" name="Environ. Microbiol.">
        <title>Species interactions and distinct microbial communities in high Arctic permafrost affected cryosols are associated with the CH4 and CO2 gas fluxes.</title>
        <authorList>
            <person name="Altshuler I."/>
            <person name="Hamel J."/>
            <person name="Turney S."/>
            <person name="Magnuson E."/>
            <person name="Levesque R."/>
            <person name="Greer C."/>
            <person name="Whyte L.G."/>
        </authorList>
    </citation>
    <scope>NUCLEOTIDE SEQUENCE [LARGE SCALE GENOMIC DNA]</scope>
    <source>
        <strain evidence="1 2">S5.1</strain>
    </source>
</reference>